<dbReference type="Gramene" id="OMO70492">
    <property type="protein sequence ID" value="OMO70492"/>
    <property type="gene ID" value="CCACVL1_18884"/>
</dbReference>
<dbReference type="AlphaFoldDB" id="A0A1R3HJH7"/>
<dbReference type="OMA" id="KVRITHM"/>
<dbReference type="Proteomes" id="UP000188268">
    <property type="component" value="Unassembled WGS sequence"/>
</dbReference>
<dbReference type="OrthoDB" id="504708at2759"/>
<accession>A0A1R3HJH7</accession>
<reference evidence="2 3" key="1">
    <citation type="submission" date="2013-09" db="EMBL/GenBank/DDBJ databases">
        <title>Corchorus capsularis genome sequencing.</title>
        <authorList>
            <person name="Alam M."/>
            <person name="Haque M.S."/>
            <person name="Islam M.S."/>
            <person name="Emdad E.M."/>
            <person name="Islam M.M."/>
            <person name="Ahmed B."/>
            <person name="Halim A."/>
            <person name="Hossen Q.M.M."/>
            <person name="Hossain M.Z."/>
            <person name="Ahmed R."/>
            <person name="Khan M.M."/>
            <person name="Islam R."/>
            <person name="Rashid M.M."/>
            <person name="Khan S.A."/>
            <person name="Rahman M.S."/>
            <person name="Alam M."/>
        </authorList>
    </citation>
    <scope>NUCLEOTIDE SEQUENCE [LARGE SCALE GENOMIC DNA]</scope>
    <source>
        <strain evidence="3">cv. CVL-1</strain>
        <tissue evidence="2">Whole seedling</tissue>
    </source>
</reference>
<proteinExistence type="predicted"/>
<feature type="domain" description="K+ potassium transporter C-terminal" evidence="1">
    <location>
        <begin position="85"/>
        <end position="145"/>
    </location>
</feature>
<name>A0A1R3HJH7_COCAP</name>
<dbReference type="PANTHER" id="PTHR30540">
    <property type="entry name" value="OSMOTIC STRESS POTASSIUM TRANSPORTER"/>
    <property type="match status" value="1"/>
</dbReference>
<organism evidence="2 3">
    <name type="scientific">Corchorus capsularis</name>
    <name type="common">Jute</name>
    <dbReference type="NCBI Taxonomy" id="210143"/>
    <lineage>
        <taxon>Eukaryota</taxon>
        <taxon>Viridiplantae</taxon>
        <taxon>Streptophyta</taxon>
        <taxon>Embryophyta</taxon>
        <taxon>Tracheophyta</taxon>
        <taxon>Spermatophyta</taxon>
        <taxon>Magnoliopsida</taxon>
        <taxon>eudicotyledons</taxon>
        <taxon>Gunneridae</taxon>
        <taxon>Pentapetalae</taxon>
        <taxon>rosids</taxon>
        <taxon>malvids</taxon>
        <taxon>Malvales</taxon>
        <taxon>Malvaceae</taxon>
        <taxon>Grewioideae</taxon>
        <taxon>Apeibeae</taxon>
        <taxon>Corchorus</taxon>
    </lineage>
</organism>
<sequence>MSVLSAVNGIKIKATGLHEKFLQSGNDDNEVRASLMEFTLNRSSSTENAAALRLENGVSAGTSKKTVRFRGVGCSKELEDLTEAKESGLAYMMGSTCVLATETSSYFKKFVINIVYGFLRQNCRRPATSLGVPHTSLIEVGMVYRV</sequence>
<protein>
    <recommendedName>
        <fullName evidence="1">K+ potassium transporter C-terminal domain-containing protein</fullName>
    </recommendedName>
</protein>
<dbReference type="STRING" id="210143.A0A1R3HJH7"/>
<keyword evidence="3" id="KW-1185">Reference proteome</keyword>
<dbReference type="GO" id="GO:0015079">
    <property type="term" value="F:potassium ion transmembrane transporter activity"/>
    <property type="evidence" value="ECO:0007669"/>
    <property type="project" value="InterPro"/>
</dbReference>
<dbReference type="InterPro" id="IPR053952">
    <property type="entry name" value="K_trans_C"/>
</dbReference>
<evidence type="ECO:0000313" key="3">
    <source>
        <dbReference type="Proteomes" id="UP000188268"/>
    </source>
</evidence>
<comment type="caution">
    <text evidence="2">The sequence shown here is derived from an EMBL/GenBank/DDBJ whole genome shotgun (WGS) entry which is preliminary data.</text>
</comment>
<dbReference type="InterPro" id="IPR003855">
    <property type="entry name" value="K+_transporter"/>
</dbReference>
<gene>
    <name evidence="2" type="ORF">CCACVL1_18884</name>
</gene>
<evidence type="ECO:0000313" key="2">
    <source>
        <dbReference type="EMBL" id="OMO70492.1"/>
    </source>
</evidence>
<dbReference type="GO" id="GO:0016020">
    <property type="term" value="C:membrane"/>
    <property type="evidence" value="ECO:0007669"/>
    <property type="project" value="InterPro"/>
</dbReference>
<evidence type="ECO:0000259" key="1">
    <source>
        <dbReference type="Pfam" id="PF22776"/>
    </source>
</evidence>
<dbReference type="PANTHER" id="PTHR30540:SF88">
    <property type="entry name" value="POTASSIUM TRANSPORTER 13-RELATED"/>
    <property type="match status" value="1"/>
</dbReference>
<dbReference type="Pfam" id="PF22776">
    <property type="entry name" value="K_trans_C"/>
    <property type="match status" value="1"/>
</dbReference>
<dbReference type="EMBL" id="AWWV01011799">
    <property type="protein sequence ID" value="OMO70492.1"/>
    <property type="molecule type" value="Genomic_DNA"/>
</dbReference>